<protein>
    <recommendedName>
        <fullName evidence="5">DNA-damage-inducible protein D</fullName>
    </recommendedName>
</protein>
<dbReference type="Pfam" id="PF03374">
    <property type="entry name" value="ANT"/>
    <property type="match status" value="1"/>
</dbReference>
<organism evidence="3 4">
    <name type="scientific">Catenulispora yoronensis</name>
    <dbReference type="NCBI Taxonomy" id="450799"/>
    <lineage>
        <taxon>Bacteria</taxon>
        <taxon>Bacillati</taxon>
        <taxon>Actinomycetota</taxon>
        <taxon>Actinomycetes</taxon>
        <taxon>Catenulisporales</taxon>
        <taxon>Catenulisporaceae</taxon>
        <taxon>Catenulispora</taxon>
    </lineage>
</organism>
<dbReference type="InterPro" id="IPR005039">
    <property type="entry name" value="Ant_C"/>
</dbReference>
<dbReference type="RefSeq" id="WP_344664731.1">
    <property type="nucleotide sequence ID" value="NZ_BAAAQN010000006.1"/>
</dbReference>
<dbReference type="InterPro" id="IPR003497">
    <property type="entry name" value="BRO_N_domain"/>
</dbReference>
<name>A0ABN2TTF3_9ACTN</name>
<comment type="caution">
    <text evidence="3">The sequence shown here is derived from an EMBL/GenBank/DDBJ whole genome shotgun (WGS) entry which is preliminary data.</text>
</comment>
<gene>
    <name evidence="3" type="ORF">GCM10009839_14570</name>
</gene>
<dbReference type="EMBL" id="BAAAQN010000006">
    <property type="protein sequence ID" value="GAA2019238.1"/>
    <property type="molecule type" value="Genomic_DNA"/>
</dbReference>
<sequence>MTNLPDHIPAASTDSPFDAIRRHHDDGTEYWSARELMPLLGYQRWERFAEAIERAIAAISNSGVDAGQHASRRREVATNWTPGRAARIDYTLTRYACYLIAMNGDPRKPEVAAAQTYFAVRTHEAETTQPRRELTRLELIDLAREAELDRIAAAQRAALAEAAVAELAPKAEAHDAYLAAGNGERLIREVAHLLGHKEHWLRGFLIAEHLIYVRHAPCGVTQYDAYAAVAHHFKAAETVITHQGRDCSHFTLFVLPSGIELVRRRLARQLTPLVGAGNPSGTR</sequence>
<proteinExistence type="predicted"/>
<evidence type="ECO:0008006" key="5">
    <source>
        <dbReference type="Google" id="ProtNLM"/>
    </source>
</evidence>
<evidence type="ECO:0000259" key="1">
    <source>
        <dbReference type="Pfam" id="PF02498"/>
    </source>
</evidence>
<feature type="domain" description="Antirepressor protein C-terminal" evidence="2">
    <location>
        <begin position="161"/>
        <end position="267"/>
    </location>
</feature>
<evidence type="ECO:0000259" key="2">
    <source>
        <dbReference type="Pfam" id="PF03374"/>
    </source>
</evidence>
<evidence type="ECO:0000313" key="3">
    <source>
        <dbReference type="EMBL" id="GAA2019238.1"/>
    </source>
</evidence>
<evidence type="ECO:0000313" key="4">
    <source>
        <dbReference type="Proteomes" id="UP001500751"/>
    </source>
</evidence>
<reference evidence="3 4" key="1">
    <citation type="journal article" date="2019" name="Int. J. Syst. Evol. Microbiol.">
        <title>The Global Catalogue of Microorganisms (GCM) 10K type strain sequencing project: providing services to taxonomists for standard genome sequencing and annotation.</title>
        <authorList>
            <consortium name="The Broad Institute Genomics Platform"/>
            <consortium name="The Broad Institute Genome Sequencing Center for Infectious Disease"/>
            <person name="Wu L."/>
            <person name="Ma J."/>
        </authorList>
    </citation>
    <scope>NUCLEOTIDE SEQUENCE [LARGE SCALE GENOMIC DNA]</scope>
    <source>
        <strain evidence="3 4">JCM 16014</strain>
    </source>
</reference>
<keyword evidence="4" id="KW-1185">Reference proteome</keyword>
<accession>A0ABN2TTF3</accession>
<feature type="domain" description="Bro-N" evidence="1">
    <location>
        <begin position="23"/>
        <end position="117"/>
    </location>
</feature>
<dbReference type="Pfam" id="PF02498">
    <property type="entry name" value="Bro-N"/>
    <property type="match status" value="1"/>
</dbReference>
<dbReference type="Proteomes" id="UP001500751">
    <property type="component" value="Unassembled WGS sequence"/>
</dbReference>